<reference evidence="4" key="2">
    <citation type="submission" date="2020-02" db="EMBL/GenBank/DDBJ databases">
        <authorList>
            <person name="Gilchrist C.L.M."/>
            <person name="Chooi Y.-H."/>
        </authorList>
    </citation>
    <scope>NUCLEOTIDE SEQUENCE</scope>
    <source>
        <strain evidence="4">MST-FP2251</strain>
    </source>
</reference>
<dbReference type="Pfam" id="PF24537">
    <property type="entry name" value="zf-C2H2_fungi"/>
    <property type="match status" value="1"/>
</dbReference>
<evidence type="ECO:0000313" key="4">
    <source>
        <dbReference type="EMBL" id="KAF9887872.1"/>
    </source>
</evidence>
<keyword evidence="5" id="KW-1185">Reference proteome</keyword>
<comment type="caution">
    <text evidence="4">The sequence shown here is derived from an EMBL/GenBank/DDBJ whole genome shotgun (WGS) entry which is preliminary data.</text>
</comment>
<dbReference type="GO" id="GO:0008270">
    <property type="term" value="F:zinc ion binding"/>
    <property type="evidence" value="ECO:0007669"/>
    <property type="project" value="UniProtKB-KW"/>
</dbReference>
<keyword evidence="1" id="KW-0863">Zinc-finger</keyword>
<dbReference type="PROSITE" id="PS50157">
    <property type="entry name" value="ZINC_FINGER_C2H2_2"/>
    <property type="match status" value="1"/>
</dbReference>
<evidence type="ECO:0000259" key="3">
    <source>
        <dbReference type="PROSITE" id="PS50157"/>
    </source>
</evidence>
<dbReference type="InterPro" id="IPR057026">
    <property type="entry name" value="Znf-C2H2_ascomycetes"/>
</dbReference>
<dbReference type="InterPro" id="IPR013087">
    <property type="entry name" value="Znf_C2H2_type"/>
</dbReference>
<gene>
    <name evidence="4" type="ORF">FE257_009532</name>
</gene>
<accession>A0AAD4CKB9</accession>
<feature type="region of interest" description="Disordered" evidence="2">
    <location>
        <begin position="430"/>
        <end position="449"/>
    </location>
</feature>
<feature type="compositionally biased region" description="Polar residues" evidence="2">
    <location>
        <begin position="193"/>
        <end position="211"/>
    </location>
</feature>
<sequence>MDLPRISPPSINVHDFNSGYDYHRSIGKHLYTMPGQSFSPPGPMPISNASITTFAPPPLPPPSHITDLENGYDAGWLHANPKGPYGAKLAPINPGSSLFGGRSRPESVPRTERMALDELDGRQSGLPVSRSPEAHIKIEPPPPVDEGFRNSISVNKTSPILKGERDFSRRSVKNSSDAYDQHLLSKIGKPLSPRQSVSLGSENKNTLSTLPIPSRNFGSLPSPGGSEGSTLDARWSTSSQSGGISPGTKVGWRDYVGCRSPSVESSAPSSAVDYDHSAYLRDLSRRRAGGTTPNCDETFSLPSRSNRGSYDQGVFSDIEGDLTTDESLPTRLINLREATPPYLDVTRSGMKRRASSPPREAINEDRHVIHVATSNGDLSQRRTTGHPFTNTLSVNSGYAPNPGSISAASSLSLRTSGSYSSAALSMGGSSMTSVSAYDRSPGRLSPTSGLDTFHDKSILNPSLSGGLSVQSVPRSVSGTAPLDPPSTARKLSLQSHSNISKAPGSKMGGLYICDCCPKKPKKFDNPEELRAHEMEKQYSCLFCNNRFKNKNEAERHQNSLHLRRHSWSCAALPGYQAAFHPSSSTSSQTPSGPSHDTCGYCGEEFSNFPQPDWDRRFEHLTSVHKFGECNNAKKFFRADHFRQHLKHSHAGTSGKWTNILENACMKEEAPPEPKNSNSAMVADNYYTPLEYLGMACSIVTKQQPNLDIMAQN</sequence>
<dbReference type="AlphaFoldDB" id="A0AAD4CKB9"/>
<reference evidence="4" key="1">
    <citation type="journal article" date="2019" name="Beilstein J. Org. Chem.">
        <title>Nanangenines: drimane sesquiterpenoids as the dominant metabolite cohort of a novel Australian fungus, Aspergillus nanangensis.</title>
        <authorList>
            <person name="Lacey H.J."/>
            <person name="Gilchrist C.L.M."/>
            <person name="Crombie A."/>
            <person name="Kalaitzis J.A."/>
            <person name="Vuong D."/>
            <person name="Rutledge P.J."/>
            <person name="Turner P."/>
            <person name="Pitt J.I."/>
            <person name="Lacey E."/>
            <person name="Chooi Y.H."/>
            <person name="Piggott A.M."/>
        </authorList>
    </citation>
    <scope>NUCLEOTIDE SEQUENCE</scope>
    <source>
        <strain evidence="4">MST-FP2251</strain>
    </source>
</reference>
<proteinExistence type="predicted"/>
<feature type="region of interest" description="Disordered" evidence="2">
    <location>
        <begin position="185"/>
        <end position="246"/>
    </location>
</feature>
<keyword evidence="1" id="KW-0479">Metal-binding</keyword>
<organism evidence="4 5">
    <name type="scientific">Aspergillus nanangensis</name>
    <dbReference type="NCBI Taxonomy" id="2582783"/>
    <lineage>
        <taxon>Eukaryota</taxon>
        <taxon>Fungi</taxon>
        <taxon>Dikarya</taxon>
        <taxon>Ascomycota</taxon>
        <taxon>Pezizomycotina</taxon>
        <taxon>Eurotiomycetes</taxon>
        <taxon>Eurotiomycetidae</taxon>
        <taxon>Eurotiales</taxon>
        <taxon>Aspergillaceae</taxon>
        <taxon>Aspergillus</taxon>
        <taxon>Aspergillus subgen. Circumdati</taxon>
    </lineage>
</organism>
<dbReference type="PROSITE" id="PS00028">
    <property type="entry name" value="ZINC_FINGER_C2H2_1"/>
    <property type="match status" value="1"/>
</dbReference>
<feature type="region of interest" description="Disordered" evidence="2">
    <location>
        <begin position="464"/>
        <end position="500"/>
    </location>
</feature>
<dbReference type="Gene3D" id="3.30.160.60">
    <property type="entry name" value="Classic Zinc Finger"/>
    <property type="match status" value="1"/>
</dbReference>
<evidence type="ECO:0000256" key="1">
    <source>
        <dbReference type="PROSITE-ProRule" id="PRU00042"/>
    </source>
</evidence>
<evidence type="ECO:0000256" key="2">
    <source>
        <dbReference type="SAM" id="MobiDB-lite"/>
    </source>
</evidence>
<name>A0AAD4CKB9_ASPNN</name>
<feature type="compositionally biased region" description="Polar residues" evidence="2">
    <location>
        <begin position="291"/>
        <end position="309"/>
    </location>
</feature>
<feature type="domain" description="C2H2-type" evidence="3">
    <location>
        <begin position="538"/>
        <end position="566"/>
    </location>
</feature>
<dbReference type="Proteomes" id="UP001194746">
    <property type="component" value="Unassembled WGS sequence"/>
</dbReference>
<feature type="region of interest" description="Disordered" evidence="2">
    <location>
        <begin position="120"/>
        <end position="157"/>
    </location>
</feature>
<keyword evidence="1" id="KW-0862">Zinc</keyword>
<evidence type="ECO:0000313" key="5">
    <source>
        <dbReference type="Proteomes" id="UP001194746"/>
    </source>
</evidence>
<feature type="compositionally biased region" description="Polar residues" evidence="2">
    <location>
        <begin position="464"/>
        <end position="478"/>
    </location>
</feature>
<feature type="region of interest" description="Disordered" evidence="2">
    <location>
        <begin position="285"/>
        <end position="310"/>
    </location>
</feature>
<protein>
    <recommendedName>
        <fullName evidence="3">C2H2-type domain-containing protein</fullName>
    </recommendedName>
</protein>
<dbReference type="EMBL" id="VCAU01000055">
    <property type="protein sequence ID" value="KAF9887872.1"/>
    <property type="molecule type" value="Genomic_DNA"/>
</dbReference>